<dbReference type="AlphaFoldDB" id="A0A2H3JEW6"/>
<reference evidence="2 3" key="1">
    <citation type="journal article" date="2012" name="Science">
        <title>The Paleozoic origin of enzymatic lignin decomposition reconstructed from 31 fungal genomes.</title>
        <authorList>
            <person name="Floudas D."/>
            <person name="Binder M."/>
            <person name="Riley R."/>
            <person name="Barry K."/>
            <person name="Blanchette R.A."/>
            <person name="Henrissat B."/>
            <person name="Martinez A.T."/>
            <person name="Otillar R."/>
            <person name="Spatafora J.W."/>
            <person name="Yadav J.S."/>
            <person name="Aerts A."/>
            <person name="Benoit I."/>
            <person name="Boyd A."/>
            <person name="Carlson A."/>
            <person name="Copeland A."/>
            <person name="Coutinho P.M."/>
            <person name="de Vries R.P."/>
            <person name="Ferreira P."/>
            <person name="Findley K."/>
            <person name="Foster B."/>
            <person name="Gaskell J."/>
            <person name="Glotzer D."/>
            <person name="Gorecki P."/>
            <person name="Heitman J."/>
            <person name="Hesse C."/>
            <person name="Hori C."/>
            <person name="Igarashi K."/>
            <person name="Jurgens J.A."/>
            <person name="Kallen N."/>
            <person name="Kersten P."/>
            <person name="Kohler A."/>
            <person name="Kuees U."/>
            <person name="Kumar T.K.A."/>
            <person name="Kuo A."/>
            <person name="LaButti K."/>
            <person name="Larrondo L.F."/>
            <person name="Lindquist E."/>
            <person name="Ling A."/>
            <person name="Lombard V."/>
            <person name="Lucas S."/>
            <person name="Lundell T."/>
            <person name="Martin R."/>
            <person name="McLaughlin D.J."/>
            <person name="Morgenstern I."/>
            <person name="Morin E."/>
            <person name="Murat C."/>
            <person name="Nagy L.G."/>
            <person name="Nolan M."/>
            <person name="Ohm R.A."/>
            <person name="Patyshakuliyeva A."/>
            <person name="Rokas A."/>
            <person name="Ruiz-Duenas F.J."/>
            <person name="Sabat G."/>
            <person name="Salamov A."/>
            <person name="Samejima M."/>
            <person name="Schmutz J."/>
            <person name="Slot J.C."/>
            <person name="St John F."/>
            <person name="Stenlid J."/>
            <person name="Sun H."/>
            <person name="Sun S."/>
            <person name="Syed K."/>
            <person name="Tsang A."/>
            <person name="Wiebenga A."/>
            <person name="Young D."/>
            <person name="Pisabarro A."/>
            <person name="Eastwood D.C."/>
            <person name="Martin F."/>
            <person name="Cullen D."/>
            <person name="Grigoriev I.V."/>
            <person name="Hibbett D.S."/>
        </authorList>
    </citation>
    <scope>NUCLEOTIDE SEQUENCE [LARGE SCALE GENOMIC DNA]</scope>
    <source>
        <strain evidence="2 3">MD-104</strain>
    </source>
</reference>
<keyword evidence="3" id="KW-1185">Reference proteome</keyword>
<gene>
    <name evidence="2" type="ORF">WOLCODRAFT_157996</name>
</gene>
<dbReference type="EMBL" id="KB467920">
    <property type="protein sequence ID" value="PCH37279.1"/>
    <property type="molecule type" value="Genomic_DNA"/>
</dbReference>
<proteinExistence type="predicted"/>
<protein>
    <submittedName>
        <fullName evidence="2">Uncharacterized protein</fullName>
    </submittedName>
</protein>
<organism evidence="2 3">
    <name type="scientific">Wolfiporia cocos (strain MD-104)</name>
    <name type="common">Brown rot fungus</name>
    <dbReference type="NCBI Taxonomy" id="742152"/>
    <lineage>
        <taxon>Eukaryota</taxon>
        <taxon>Fungi</taxon>
        <taxon>Dikarya</taxon>
        <taxon>Basidiomycota</taxon>
        <taxon>Agaricomycotina</taxon>
        <taxon>Agaricomycetes</taxon>
        <taxon>Polyporales</taxon>
        <taxon>Phaeolaceae</taxon>
        <taxon>Wolfiporia</taxon>
    </lineage>
</organism>
<name>A0A2H3JEW6_WOLCO</name>
<evidence type="ECO:0000313" key="2">
    <source>
        <dbReference type="EMBL" id="PCH37279.1"/>
    </source>
</evidence>
<dbReference type="Proteomes" id="UP000218811">
    <property type="component" value="Unassembled WGS sequence"/>
</dbReference>
<feature type="region of interest" description="Disordered" evidence="1">
    <location>
        <begin position="59"/>
        <end position="89"/>
    </location>
</feature>
<feature type="region of interest" description="Disordered" evidence="1">
    <location>
        <begin position="1"/>
        <end position="23"/>
    </location>
</feature>
<evidence type="ECO:0000256" key="1">
    <source>
        <dbReference type="SAM" id="MobiDB-lite"/>
    </source>
</evidence>
<accession>A0A2H3JEW6</accession>
<evidence type="ECO:0000313" key="3">
    <source>
        <dbReference type="Proteomes" id="UP000218811"/>
    </source>
</evidence>
<sequence length="89" mass="9441">MHPPWDVANDRNAPVFPNNRKDHHDDAAWLVPWGAAPASLTSDGAKRASRDLTAKLLDGAAPDSTDFGGTVPPPPVNKTADVNPSPPRL</sequence>